<dbReference type="RefSeq" id="WP_326978189.1">
    <property type="nucleotide sequence ID" value="NZ_AP026382.1"/>
</dbReference>
<evidence type="ECO:0000313" key="2">
    <source>
        <dbReference type="Proteomes" id="UP001058317"/>
    </source>
</evidence>
<reference evidence="1" key="1">
    <citation type="submission" date="2022-07" db="EMBL/GenBank/DDBJ databases">
        <title>Complete genome sequence of carbapenem-resistant Citrobacter spp. in Japan.</title>
        <authorList>
            <person name="Maehana S."/>
            <person name="Suzuki M."/>
            <person name="Kitasato H."/>
        </authorList>
    </citation>
    <scope>NUCLEOTIDE SEQUENCE</scope>
    <source>
        <strain evidence="1">KAM621</strain>
    </source>
</reference>
<dbReference type="EMBL" id="AP026382">
    <property type="protein sequence ID" value="BDN97331.1"/>
    <property type="molecule type" value="Genomic_DNA"/>
</dbReference>
<accession>A0AAD1L1W6</accession>
<proteinExistence type="predicted"/>
<name>A0AAD1L1W6_CITBR</name>
<sequence length="128" mass="13792">MEAIKTKRNERRLSKDLIEEGLRLVADRAASEGVSKATAARHAAAIRGVTPALGSVKSRVVNPGAWAALYSRESATSTVISNMKFTAVVFEWAGQKDYENADLYNRIANAIRTALAVRGEVESKGAQS</sequence>
<protein>
    <submittedName>
        <fullName evidence="1">Uncharacterized protein</fullName>
    </submittedName>
</protein>
<dbReference type="AlphaFoldDB" id="A0AAD1L1W6"/>
<organism evidence="1 2">
    <name type="scientific">Citrobacter braakii</name>
    <dbReference type="NCBI Taxonomy" id="57706"/>
    <lineage>
        <taxon>Bacteria</taxon>
        <taxon>Pseudomonadati</taxon>
        <taxon>Pseudomonadota</taxon>
        <taxon>Gammaproteobacteria</taxon>
        <taxon>Enterobacterales</taxon>
        <taxon>Enterobacteriaceae</taxon>
        <taxon>Citrobacter</taxon>
        <taxon>Citrobacter freundii complex</taxon>
    </lineage>
</organism>
<gene>
    <name evidence="1" type="ORF">KAM621c_24360</name>
</gene>
<dbReference type="Proteomes" id="UP001058317">
    <property type="component" value="Chromosome"/>
</dbReference>
<evidence type="ECO:0000313" key="1">
    <source>
        <dbReference type="EMBL" id="BDN97331.1"/>
    </source>
</evidence>